<reference evidence="2 3" key="1">
    <citation type="submission" date="2016-09" db="EMBL/GenBank/DDBJ databases">
        <title>Pseudonocardia autotrophica DSM535, a candidate organism with high potential of specific P450 cytochromes.</title>
        <authorList>
            <person name="Grumaz C."/>
            <person name="Vainshtein Y."/>
            <person name="Kirstahler P."/>
            <person name="Sohn K."/>
        </authorList>
    </citation>
    <scope>NUCLEOTIDE SEQUENCE [LARGE SCALE GENOMIC DNA]</scope>
    <source>
        <strain evidence="2 3">DSM 535</strain>
    </source>
</reference>
<keyword evidence="3" id="KW-1185">Reference proteome</keyword>
<organism evidence="2 3">
    <name type="scientific">Pseudonocardia autotrophica</name>
    <name type="common">Amycolata autotrophica</name>
    <name type="synonym">Nocardia autotrophica</name>
    <dbReference type="NCBI Taxonomy" id="2074"/>
    <lineage>
        <taxon>Bacteria</taxon>
        <taxon>Bacillati</taxon>
        <taxon>Actinomycetota</taxon>
        <taxon>Actinomycetes</taxon>
        <taxon>Pseudonocardiales</taxon>
        <taxon>Pseudonocardiaceae</taxon>
        <taxon>Pseudonocardia</taxon>
    </lineage>
</organism>
<feature type="compositionally biased region" description="Polar residues" evidence="1">
    <location>
        <begin position="1"/>
        <end position="53"/>
    </location>
</feature>
<gene>
    <name evidence="2" type="ORF">BG845_01728</name>
</gene>
<protein>
    <submittedName>
        <fullName evidence="2">Uncharacterized protein</fullName>
    </submittedName>
</protein>
<feature type="region of interest" description="Disordered" evidence="1">
    <location>
        <begin position="1"/>
        <end position="166"/>
    </location>
</feature>
<feature type="compositionally biased region" description="Low complexity" evidence="1">
    <location>
        <begin position="126"/>
        <end position="140"/>
    </location>
</feature>
<evidence type="ECO:0000313" key="2">
    <source>
        <dbReference type="EMBL" id="OSY41700.1"/>
    </source>
</evidence>
<accession>A0A1Y2N2P5</accession>
<name>A0A1Y2N2P5_PSEAH</name>
<evidence type="ECO:0000256" key="1">
    <source>
        <dbReference type="SAM" id="MobiDB-lite"/>
    </source>
</evidence>
<feature type="compositionally biased region" description="Polar residues" evidence="1">
    <location>
        <begin position="108"/>
        <end position="125"/>
    </location>
</feature>
<dbReference type="EMBL" id="MIGB01000007">
    <property type="protein sequence ID" value="OSY41700.1"/>
    <property type="molecule type" value="Genomic_DNA"/>
</dbReference>
<sequence>MSLPSVATQAASITSSRDIANRKNSVASTVPNTATPAVSETAPTASAVPSFNNSSATAPAAAGRSTRRSGTGRRGSRASTKHSTAVSTTSTSTAPTTRSTIRPPIASRSPNSSRVSPASPVTASVTPIDPSTAAPSTSSAHRSQNTRRGETIRTAGSRNCADSASRRYDVQVVPAHSAPSAPIPTSEPRCSTAVASTGSTADISPGGNVVWTAATRSSCEVVRQNTRNPTATNSTIASGTAAITV</sequence>
<comment type="caution">
    <text evidence="2">The sequence shown here is derived from an EMBL/GenBank/DDBJ whole genome shotgun (WGS) entry which is preliminary data.</text>
</comment>
<feature type="compositionally biased region" description="Low complexity" evidence="1">
    <location>
        <begin position="81"/>
        <end position="100"/>
    </location>
</feature>
<feature type="compositionally biased region" description="Basic residues" evidence="1">
    <location>
        <begin position="65"/>
        <end position="80"/>
    </location>
</feature>
<dbReference type="Proteomes" id="UP000194360">
    <property type="component" value="Unassembled WGS sequence"/>
</dbReference>
<dbReference type="AlphaFoldDB" id="A0A1Y2N2P5"/>
<evidence type="ECO:0000313" key="3">
    <source>
        <dbReference type="Proteomes" id="UP000194360"/>
    </source>
</evidence>
<feature type="compositionally biased region" description="Low complexity" evidence="1">
    <location>
        <begin position="54"/>
        <end position="64"/>
    </location>
</feature>
<proteinExistence type="predicted"/>